<reference evidence="1 2" key="1">
    <citation type="submission" date="2014-04" db="EMBL/GenBank/DDBJ databases">
        <authorList>
            <consortium name="DOE Joint Genome Institute"/>
            <person name="Kuo A."/>
            <person name="Kohler A."/>
            <person name="Costa M.D."/>
            <person name="Nagy L.G."/>
            <person name="Floudas D."/>
            <person name="Copeland A."/>
            <person name="Barry K.W."/>
            <person name="Cichocki N."/>
            <person name="Veneault-Fourrey C."/>
            <person name="LaButti K."/>
            <person name="Lindquist E.A."/>
            <person name="Lipzen A."/>
            <person name="Lundell T."/>
            <person name="Morin E."/>
            <person name="Murat C."/>
            <person name="Sun H."/>
            <person name="Tunlid A."/>
            <person name="Henrissat B."/>
            <person name="Grigoriev I.V."/>
            <person name="Hibbett D.S."/>
            <person name="Martin F."/>
            <person name="Nordberg H.P."/>
            <person name="Cantor M.N."/>
            <person name="Hua S.X."/>
        </authorList>
    </citation>
    <scope>NUCLEOTIDE SEQUENCE [LARGE SCALE GENOMIC DNA]</scope>
    <source>
        <strain evidence="1 2">441</strain>
    </source>
</reference>
<dbReference type="HOGENOM" id="CLU_2498709_0_0_1"/>
<dbReference type="AlphaFoldDB" id="A0A0D0ACM1"/>
<accession>A0A0D0ACM1</accession>
<evidence type="ECO:0000313" key="2">
    <source>
        <dbReference type="Proteomes" id="UP000054018"/>
    </source>
</evidence>
<sequence length="86" mass="9748">MSSTCIKHPNYGRCPASTLCQVLDIDDKMKRWLQDTKGVQPWKVRLSRVGTVLLDVQPAHSHQRMLRRHDGVGKRRVFSGCSSCAI</sequence>
<dbReference type="Proteomes" id="UP000054018">
    <property type="component" value="Unassembled WGS sequence"/>
</dbReference>
<dbReference type="OrthoDB" id="10612804at2759"/>
<protein>
    <submittedName>
        <fullName evidence="1">Uncharacterized protein</fullName>
    </submittedName>
</protein>
<organism evidence="1 2">
    <name type="scientific">Pisolithus microcarpus 441</name>
    <dbReference type="NCBI Taxonomy" id="765257"/>
    <lineage>
        <taxon>Eukaryota</taxon>
        <taxon>Fungi</taxon>
        <taxon>Dikarya</taxon>
        <taxon>Basidiomycota</taxon>
        <taxon>Agaricomycotina</taxon>
        <taxon>Agaricomycetes</taxon>
        <taxon>Agaricomycetidae</taxon>
        <taxon>Boletales</taxon>
        <taxon>Sclerodermatineae</taxon>
        <taxon>Pisolithaceae</taxon>
        <taxon>Pisolithus</taxon>
    </lineage>
</organism>
<gene>
    <name evidence="1" type="ORF">PISMIDRAFT_444638</name>
</gene>
<reference evidence="2" key="2">
    <citation type="submission" date="2015-01" db="EMBL/GenBank/DDBJ databases">
        <title>Evolutionary Origins and Diversification of the Mycorrhizal Mutualists.</title>
        <authorList>
            <consortium name="DOE Joint Genome Institute"/>
            <consortium name="Mycorrhizal Genomics Consortium"/>
            <person name="Kohler A."/>
            <person name="Kuo A."/>
            <person name="Nagy L.G."/>
            <person name="Floudas D."/>
            <person name="Copeland A."/>
            <person name="Barry K.W."/>
            <person name="Cichocki N."/>
            <person name="Veneault-Fourrey C."/>
            <person name="LaButti K."/>
            <person name="Lindquist E.A."/>
            <person name="Lipzen A."/>
            <person name="Lundell T."/>
            <person name="Morin E."/>
            <person name="Murat C."/>
            <person name="Riley R."/>
            <person name="Ohm R."/>
            <person name="Sun H."/>
            <person name="Tunlid A."/>
            <person name="Henrissat B."/>
            <person name="Grigoriev I.V."/>
            <person name="Hibbett D.S."/>
            <person name="Martin F."/>
        </authorList>
    </citation>
    <scope>NUCLEOTIDE SEQUENCE [LARGE SCALE GENOMIC DNA]</scope>
    <source>
        <strain evidence="2">441</strain>
    </source>
</reference>
<evidence type="ECO:0000313" key="1">
    <source>
        <dbReference type="EMBL" id="KIK29863.1"/>
    </source>
</evidence>
<dbReference type="EMBL" id="KN833688">
    <property type="protein sequence ID" value="KIK29863.1"/>
    <property type="molecule type" value="Genomic_DNA"/>
</dbReference>
<keyword evidence="2" id="KW-1185">Reference proteome</keyword>
<name>A0A0D0ACM1_9AGAM</name>
<proteinExistence type="predicted"/>